<protein>
    <submittedName>
        <fullName evidence="1">Uncharacterized protein</fullName>
    </submittedName>
</protein>
<comment type="caution">
    <text evidence="1">The sequence shown here is derived from an EMBL/GenBank/DDBJ whole genome shotgun (WGS) entry which is preliminary data.</text>
</comment>
<organism evidence="1 2">
    <name type="scientific">Irpex rosettiformis</name>
    <dbReference type="NCBI Taxonomy" id="378272"/>
    <lineage>
        <taxon>Eukaryota</taxon>
        <taxon>Fungi</taxon>
        <taxon>Dikarya</taxon>
        <taxon>Basidiomycota</taxon>
        <taxon>Agaricomycotina</taxon>
        <taxon>Agaricomycetes</taxon>
        <taxon>Polyporales</taxon>
        <taxon>Irpicaceae</taxon>
        <taxon>Irpex</taxon>
    </lineage>
</organism>
<dbReference type="Proteomes" id="UP001055072">
    <property type="component" value="Unassembled WGS sequence"/>
</dbReference>
<proteinExistence type="predicted"/>
<reference evidence="1" key="1">
    <citation type="journal article" date="2021" name="Environ. Microbiol.">
        <title>Gene family expansions and transcriptome signatures uncover fungal adaptations to wood decay.</title>
        <authorList>
            <person name="Hage H."/>
            <person name="Miyauchi S."/>
            <person name="Viragh M."/>
            <person name="Drula E."/>
            <person name="Min B."/>
            <person name="Chaduli D."/>
            <person name="Navarro D."/>
            <person name="Favel A."/>
            <person name="Norest M."/>
            <person name="Lesage-Meessen L."/>
            <person name="Balint B."/>
            <person name="Merenyi Z."/>
            <person name="de Eugenio L."/>
            <person name="Morin E."/>
            <person name="Martinez A.T."/>
            <person name="Baldrian P."/>
            <person name="Stursova M."/>
            <person name="Martinez M.J."/>
            <person name="Novotny C."/>
            <person name="Magnuson J.K."/>
            <person name="Spatafora J.W."/>
            <person name="Maurice S."/>
            <person name="Pangilinan J."/>
            <person name="Andreopoulos W."/>
            <person name="LaButti K."/>
            <person name="Hundley H."/>
            <person name="Na H."/>
            <person name="Kuo A."/>
            <person name="Barry K."/>
            <person name="Lipzen A."/>
            <person name="Henrissat B."/>
            <person name="Riley R."/>
            <person name="Ahrendt S."/>
            <person name="Nagy L.G."/>
            <person name="Grigoriev I.V."/>
            <person name="Martin F."/>
            <person name="Rosso M.N."/>
        </authorList>
    </citation>
    <scope>NUCLEOTIDE SEQUENCE</scope>
    <source>
        <strain evidence="1">CBS 384.51</strain>
    </source>
</reference>
<accession>A0ACB8U001</accession>
<feature type="non-terminal residue" evidence="1">
    <location>
        <position position="1"/>
    </location>
</feature>
<keyword evidence="2" id="KW-1185">Reference proteome</keyword>
<dbReference type="EMBL" id="MU274917">
    <property type="protein sequence ID" value="KAI0087600.1"/>
    <property type="molecule type" value="Genomic_DNA"/>
</dbReference>
<gene>
    <name evidence="1" type="ORF">BDY19DRAFT_954531</name>
</gene>
<sequence length="220" mass="22841">IRPPSAKPDPKPEELNGDDRLQTKADEEDWEPPVVNSSGVQIPSHTGRGVGGLPRTVPLGAALVRSTSPTKPSSTPAPTSGSSDSEDGVNGNGNEHNNNTPATTGWTISVPLAPAGTGMRYGAALGGRMGSPMTPMGTGRQWGGGTPVCPKCQKTVYFAEQVKAIGKTYHRNCLRCTGCNTSLDSSKLTERDGDPYCKHCYGKRYGPAGSGYALLGKAGG</sequence>
<evidence type="ECO:0000313" key="2">
    <source>
        <dbReference type="Proteomes" id="UP001055072"/>
    </source>
</evidence>
<evidence type="ECO:0000313" key="1">
    <source>
        <dbReference type="EMBL" id="KAI0087600.1"/>
    </source>
</evidence>
<name>A0ACB8U001_9APHY</name>